<dbReference type="EMBL" id="JADINF010000027">
    <property type="protein sequence ID" value="MBO8423593.1"/>
    <property type="molecule type" value="Genomic_DNA"/>
</dbReference>
<feature type="active site" description="Proton acceptor" evidence="13">
    <location>
        <position position="73"/>
    </location>
</feature>
<dbReference type="InterPro" id="IPR001967">
    <property type="entry name" value="Peptidase_S11_N"/>
</dbReference>
<evidence type="ECO:0000256" key="11">
    <source>
        <dbReference type="ARBA" id="ARBA00023316"/>
    </source>
</evidence>
<dbReference type="Gene3D" id="3.40.710.10">
    <property type="entry name" value="DD-peptidase/beta-lactamase superfamily"/>
    <property type="match status" value="1"/>
</dbReference>
<dbReference type="PANTHER" id="PTHR21581:SF6">
    <property type="entry name" value="TRAFFICKING PROTEIN PARTICLE COMPLEX SUBUNIT 12"/>
    <property type="match status" value="1"/>
</dbReference>
<dbReference type="Proteomes" id="UP000727857">
    <property type="component" value="Unassembled WGS sequence"/>
</dbReference>
<comment type="caution">
    <text evidence="18">The sequence shown here is derived from an EMBL/GenBank/DDBJ whole genome shotgun (WGS) entry which is preliminary data.</text>
</comment>
<keyword evidence="5 18" id="KW-0121">Carboxypeptidase</keyword>
<feature type="signal peptide" evidence="16">
    <location>
        <begin position="1"/>
        <end position="27"/>
    </location>
</feature>
<dbReference type="SMART" id="SM00936">
    <property type="entry name" value="PBP5_C"/>
    <property type="match status" value="1"/>
</dbReference>
<evidence type="ECO:0000256" key="3">
    <source>
        <dbReference type="ARBA" id="ARBA00007164"/>
    </source>
</evidence>
<dbReference type="SUPFAM" id="SSF69189">
    <property type="entry name" value="Penicillin-binding protein associated domain"/>
    <property type="match status" value="1"/>
</dbReference>
<evidence type="ECO:0000256" key="12">
    <source>
        <dbReference type="ARBA" id="ARBA00034000"/>
    </source>
</evidence>
<reference evidence="18" key="2">
    <citation type="journal article" date="2021" name="PeerJ">
        <title>Extensive microbial diversity within the chicken gut microbiome revealed by metagenomics and culture.</title>
        <authorList>
            <person name="Gilroy R."/>
            <person name="Ravi A."/>
            <person name="Getino M."/>
            <person name="Pursley I."/>
            <person name="Horton D.L."/>
            <person name="Alikhan N.F."/>
            <person name="Baker D."/>
            <person name="Gharbi K."/>
            <person name="Hall N."/>
            <person name="Watson M."/>
            <person name="Adriaenssens E.M."/>
            <person name="Foster-Nyarko E."/>
            <person name="Jarju S."/>
            <person name="Secka A."/>
            <person name="Antonio M."/>
            <person name="Oren A."/>
            <person name="Chaudhuri R.R."/>
            <person name="La Ragione R."/>
            <person name="Hildebrand F."/>
            <person name="Pallen M.J."/>
        </authorList>
    </citation>
    <scope>NUCLEOTIDE SEQUENCE</scope>
    <source>
        <strain evidence="18">517</strain>
    </source>
</reference>
<keyword evidence="9" id="KW-0133">Cell shape</keyword>
<dbReference type="PRINTS" id="PR00725">
    <property type="entry name" value="DADACBPTASE1"/>
</dbReference>
<feature type="domain" description="Peptidase S11 D-Ala-D-Ala carboxypeptidase A C-terminal" evidence="17">
    <location>
        <begin position="286"/>
        <end position="379"/>
    </location>
</feature>
<dbReference type="Pfam" id="PF00768">
    <property type="entry name" value="Peptidase_S11"/>
    <property type="match status" value="1"/>
</dbReference>
<dbReference type="EC" id="3.4.16.4" evidence="4"/>
<evidence type="ECO:0000256" key="4">
    <source>
        <dbReference type="ARBA" id="ARBA00012448"/>
    </source>
</evidence>
<feature type="active site" description="Acyl-ester intermediate" evidence="13">
    <location>
        <position position="70"/>
    </location>
</feature>
<comment type="catalytic activity">
    <reaction evidence="12">
        <text>Preferential cleavage: (Ac)2-L-Lys-D-Ala-|-D-Ala. Also transpeptidation of peptidyl-alanyl moieties that are N-acyl substituents of D-alanine.</text>
        <dbReference type="EC" id="3.4.16.4"/>
    </reaction>
</comment>
<evidence type="ECO:0000256" key="10">
    <source>
        <dbReference type="ARBA" id="ARBA00022984"/>
    </source>
</evidence>
<feature type="chain" id="PRO_5038061584" description="serine-type D-Ala-D-Ala carboxypeptidase" evidence="16">
    <location>
        <begin position="28"/>
        <end position="397"/>
    </location>
</feature>
<evidence type="ECO:0000313" key="18">
    <source>
        <dbReference type="EMBL" id="MBO8423593.1"/>
    </source>
</evidence>
<evidence type="ECO:0000256" key="9">
    <source>
        <dbReference type="ARBA" id="ARBA00022960"/>
    </source>
</evidence>
<dbReference type="GO" id="GO:0071555">
    <property type="term" value="P:cell wall organization"/>
    <property type="evidence" value="ECO:0007669"/>
    <property type="project" value="UniProtKB-KW"/>
</dbReference>
<evidence type="ECO:0000256" key="7">
    <source>
        <dbReference type="ARBA" id="ARBA00022729"/>
    </source>
</evidence>
<dbReference type="PANTHER" id="PTHR21581">
    <property type="entry name" value="D-ALANYL-D-ALANINE CARBOXYPEPTIDASE"/>
    <property type="match status" value="1"/>
</dbReference>
<dbReference type="GO" id="GO:0009002">
    <property type="term" value="F:serine-type D-Ala-D-Ala carboxypeptidase activity"/>
    <property type="evidence" value="ECO:0007669"/>
    <property type="project" value="UniProtKB-EC"/>
</dbReference>
<evidence type="ECO:0000256" key="1">
    <source>
        <dbReference type="ARBA" id="ARBA00003217"/>
    </source>
</evidence>
<dbReference type="InterPro" id="IPR037167">
    <property type="entry name" value="Peptidase_S11_C_sf"/>
</dbReference>
<sequence>MRKKLVVLGLILSTLLLFTTGTAGTFAAEAAPDKQINLESFNSRAAYLIDYDTGKVLYERNPDERYPIASMVKIMTLNIAFDEIAAGRLALDQMIAISDTAAGMGGSQMFLDAGKEYSVSDLIKGITVVSANDASVAIAETIAGSKEAFIDMMNERAAAMGLENTKFVNVTGLPESGQYSTARDVTAMMRKLLGNPDYFKYSTIYMENYTHPGGRISELVNTNKLVRFYKGCDGGKTGFTNDAMYCLSATAKRGDTRVIATVLGAESSKSRNNEISTLFNYAFHNYKTVKLLEKGKAFPAEIKVEGAKDVTVELAADRDLTALEKRGEKRAYELRFVADDGLKAPIARGSVIGKVELIDKNSGEVYGCAGIITLNDIEKRSLLDGIGSIFDNWFFGI</sequence>
<evidence type="ECO:0000256" key="8">
    <source>
        <dbReference type="ARBA" id="ARBA00022801"/>
    </source>
</evidence>
<comment type="pathway">
    <text evidence="2">Cell wall biogenesis; peptidoglycan biosynthesis.</text>
</comment>
<comment type="function">
    <text evidence="1">Removes C-terminal D-alanyl residues from sugar-peptide cell wall precursors.</text>
</comment>
<dbReference type="GO" id="GO:0006508">
    <property type="term" value="P:proteolysis"/>
    <property type="evidence" value="ECO:0007669"/>
    <property type="project" value="UniProtKB-KW"/>
</dbReference>
<dbReference type="SUPFAM" id="SSF56601">
    <property type="entry name" value="beta-lactamase/transpeptidase-like"/>
    <property type="match status" value="1"/>
</dbReference>
<comment type="similarity">
    <text evidence="3 15">Belongs to the peptidase S11 family.</text>
</comment>
<evidence type="ECO:0000256" key="5">
    <source>
        <dbReference type="ARBA" id="ARBA00022645"/>
    </source>
</evidence>
<dbReference type="InterPro" id="IPR015956">
    <property type="entry name" value="Peniciliin-bd_prot_C_sf"/>
</dbReference>
<keyword evidence="11" id="KW-0961">Cell wall biogenesis/degradation</keyword>
<evidence type="ECO:0000256" key="6">
    <source>
        <dbReference type="ARBA" id="ARBA00022670"/>
    </source>
</evidence>
<evidence type="ECO:0000256" key="2">
    <source>
        <dbReference type="ARBA" id="ARBA00004752"/>
    </source>
</evidence>
<evidence type="ECO:0000259" key="17">
    <source>
        <dbReference type="SMART" id="SM00936"/>
    </source>
</evidence>
<dbReference type="Gene3D" id="2.60.410.10">
    <property type="entry name" value="D-Ala-D-Ala carboxypeptidase, C-terminal domain"/>
    <property type="match status" value="1"/>
</dbReference>
<dbReference type="GO" id="GO:0008360">
    <property type="term" value="P:regulation of cell shape"/>
    <property type="evidence" value="ECO:0007669"/>
    <property type="project" value="UniProtKB-KW"/>
</dbReference>
<evidence type="ECO:0000313" key="19">
    <source>
        <dbReference type="Proteomes" id="UP000727857"/>
    </source>
</evidence>
<dbReference type="GO" id="GO:0009252">
    <property type="term" value="P:peptidoglycan biosynthetic process"/>
    <property type="evidence" value="ECO:0007669"/>
    <property type="project" value="UniProtKB-KW"/>
</dbReference>
<evidence type="ECO:0000256" key="16">
    <source>
        <dbReference type="SAM" id="SignalP"/>
    </source>
</evidence>
<name>A0A940DH83_9FIRM</name>
<dbReference type="InterPro" id="IPR012338">
    <property type="entry name" value="Beta-lactam/transpept-like"/>
</dbReference>
<keyword evidence="10" id="KW-0573">Peptidoglycan synthesis</keyword>
<proteinExistence type="inferred from homology"/>
<keyword evidence="7 16" id="KW-0732">Signal</keyword>
<feature type="binding site" evidence="14">
    <location>
        <position position="236"/>
    </location>
    <ligand>
        <name>substrate</name>
    </ligand>
</feature>
<organism evidence="18 19">
    <name type="scientific">Candidatus Stercoripulliclostridium pullicola</name>
    <dbReference type="NCBI Taxonomy" id="2840953"/>
    <lineage>
        <taxon>Bacteria</taxon>
        <taxon>Bacillati</taxon>
        <taxon>Bacillota</taxon>
        <taxon>Clostridia</taxon>
        <taxon>Eubacteriales</taxon>
        <taxon>Candidatus Stercoripulliclostridium</taxon>
    </lineage>
</organism>
<keyword evidence="6" id="KW-0645">Protease</keyword>
<dbReference type="AlphaFoldDB" id="A0A940DH83"/>
<dbReference type="Pfam" id="PF07943">
    <property type="entry name" value="PBP5_C"/>
    <property type="match status" value="1"/>
</dbReference>
<feature type="active site" evidence="13">
    <location>
        <position position="130"/>
    </location>
</feature>
<gene>
    <name evidence="18" type="ORF">IAB16_01025</name>
</gene>
<reference evidence="18" key="1">
    <citation type="submission" date="2020-10" db="EMBL/GenBank/DDBJ databases">
        <authorList>
            <person name="Gilroy R."/>
        </authorList>
    </citation>
    <scope>NUCLEOTIDE SEQUENCE</scope>
    <source>
        <strain evidence="18">517</strain>
    </source>
</reference>
<protein>
    <recommendedName>
        <fullName evidence="4">serine-type D-Ala-D-Ala carboxypeptidase</fullName>
        <ecNumber evidence="4">3.4.16.4</ecNumber>
    </recommendedName>
</protein>
<evidence type="ECO:0000256" key="14">
    <source>
        <dbReference type="PIRSR" id="PIRSR618044-2"/>
    </source>
</evidence>
<dbReference type="InterPro" id="IPR012907">
    <property type="entry name" value="Peptidase_S11_C"/>
</dbReference>
<keyword evidence="8" id="KW-0378">Hydrolase</keyword>
<dbReference type="InterPro" id="IPR018044">
    <property type="entry name" value="Peptidase_S11"/>
</dbReference>
<evidence type="ECO:0000256" key="13">
    <source>
        <dbReference type="PIRSR" id="PIRSR618044-1"/>
    </source>
</evidence>
<evidence type="ECO:0000256" key="15">
    <source>
        <dbReference type="RuleBase" id="RU004016"/>
    </source>
</evidence>
<accession>A0A940DH83</accession>